<keyword evidence="5 6" id="KW-0472">Membrane</keyword>
<feature type="transmembrane region" description="Helical" evidence="6">
    <location>
        <begin position="53"/>
        <end position="73"/>
    </location>
</feature>
<feature type="transmembrane region" description="Helical" evidence="6">
    <location>
        <begin position="93"/>
        <end position="114"/>
    </location>
</feature>
<dbReference type="GO" id="GO:0005886">
    <property type="term" value="C:plasma membrane"/>
    <property type="evidence" value="ECO:0007669"/>
    <property type="project" value="UniProtKB-SubCell"/>
</dbReference>
<dbReference type="RefSeq" id="WP_181608142.1">
    <property type="nucleotide sequence ID" value="NZ_BAABAM010000001.1"/>
</dbReference>
<feature type="transmembrane region" description="Helical" evidence="6">
    <location>
        <begin position="508"/>
        <end position="533"/>
    </location>
</feature>
<evidence type="ECO:0000256" key="3">
    <source>
        <dbReference type="ARBA" id="ARBA00022692"/>
    </source>
</evidence>
<feature type="transmembrane region" description="Helical" evidence="6">
    <location>
        <begin position="235"/>
        <end position="255"/>
    </location>
</feature>
<keyword evidence="9" id="KW-1185">Reference proteome</keyword>
<sequence>MSRAARLGLVAGAAALAGLALAMVLGGAAFPRIIPGLPTADAFVRWALPVSRLVMDVAGALTVGLLMAAAAFFPSDKGMLGATAQGYVKAASWSAVVWAAGAAATLLFGAADTFPDPLPVVVQDYLTSYASQTPQGIGLTLVVLFALAIALFSRGAITVGAAGGLLVLAIATMLPPSLTGHAASSPNHDMAISGLAAHVVGIALWVGGLAVLSFHALRKGPQLEIAADRFSRMALWAYILVGLSGLFSVLARLAAVDDLWTSSYGMLIVAKIAAFVLLGYAGWWHRRSTLAQLGKGSQQAFVRLAVGEVVLMAATMGLAVVLSRTPPPVVDLPADRAFELLGFLMPPEISAANLASLWRFDLFTASIAALLGGLYAAGVVRLVRRGDAWPWGRTISWFVGVAILVVATQSGLARYAMVMFSAHMVEHMTLTMVVPIFLVLGAPMTLALRALKPAAKRGDRGPREWLTVILNSGFVKVISHPAIATAIFVASTYALYFTPLFQSAMEEHLGHIVMTVHFLASGCLFFWVIIGVDPAPHRLPYVGRLLTLFVTMPFHAFFGIALMMFGSVIAQDWYEQLGRTWGGTLLEDQNNGGAIAWGFGEIPTLIVLIALAYQWYHDEERKARRSDRRAEKGDVELAAYNAYLARLNKADKGE</sequence>
<dbReference type="GO" id="GO:0006825">
    <property type="term" value="P:copper ion transport"/>
    <property type="evidence" value="ECO:0007669"/>
    <property type="project" value="InterPro"/>
</dbReference>
<dbReference type="PANTHER" id="PTHR34820">
    <property type="entry name" value="INNER MEMBRANE PROTEIN YEBZ"/>
    <property type="match status" value="1"/>
</dbReference>
<feature type="transmembrane region" description="Helical" evidence="6">
    <location>
        <begin position="261"/>
        <end position="280"/>
    </location>
</feature>
<gene>
    <name evidence="8" type="ORF">HNR30_000678</name>
</gene>
<proteinExistence type="predicted"/>
<feature type="transmembrane region" description="Helical" evidence="6">
    <location>
        <begin position="395"/>
        <end position="416"/>
    </location>
</feature>
<dbReference type="Pfam" id="PF05425">
    <property type="entry name" value="CopD"/>
    <property type="match status" value="1"/>
</dbReference>
<keyword evidence="2" id="KW-1003">Cell membrane</keyword>
<feature type="domain" description="Copper resistance protein D" evidence="7">
    <location>
        <begin position="226"/>
        <end position="322"/>
    </location>
</feature>
<feature type="transmembrane region" description="Helical" evidence="6">
    <location>
        <begin position="594"/>
        <end position="616"/>
    </location>
</feature>
<evidence type="ECO:0000256" key="6">
    <source>
        <dbReference type="SAM" id="Phobius"/>
    </source>
</evidence>
<evidence type="ECO:0000259" key="7">
    <source>
        <dbReference type="Pfam" id="PF05425"/>
    </source>
</evidence>
<feature type="transmembrane region" description="Helical" evidence="6">
    <location>
        <begin position="301"/>
        <end position="322"/>
    </location>
</feature>
<keyword evidence="4 6" id="KW-1133">Transmembrane helix</keyword>
<feature type="transmembrane region" description="Helical" evidence="6">
    <location>
        <begin position="190"/>
        <end position="214"/>
    </location>
</feature>
<evidence type="ECO:0000313" key="8">
    <source>
        <dbReference type="EMBL" id="MBA2889343.1"/>
    </source>
</evidence>
<evidence type="ECO:0000256" key="1">
    <source>
        <dbReference type="ARBA" id="ARBA00004651"/>
    </source>
</evidence>
<name>A0A7W0HN28_9ACTN</name>
<feature type="transmembrane region" description="Helical" evidence="6">
    <location>
        <begin position="468"/>
        <end position="496"/>
    </location>
</feature>
<dbReference type="InterPro" id="IPR008457">
    <property type="entry name" value="Cu-R_CopD_dom"/>
</dbReference>
<feature type="transmembrane region" description="Helical" evidence="6">
    <location>
        <begin position="545"/>
        <end position="574"/>
    </location>
</feature>
<reference evidence="8 9" key="1">
    <citation type="submission" date="2020-07" db="EMBL/GenBank/DDBJ databases">
        <title>Genomic Encyclopedia of Type Strains, Phase IV (KMG-IV): sequencing the most valuable type-strain genomes for metagenomic binning, comparative biology and taxonomic classification.</title>
        <authorList>
            <person name="Goeker M."/>
        </authorList>
    </citation>
    <scope>NUCLEOTIDE SEQUENCE [LARGE SCALE GENOMIC DNA]</scope>
    <source>
        <strain evidence="8 9">DSM 45533</strain>
    </source>
</reference>
<organism evidence="8 9">
    <name type="scientific">Nonomuraea soli</name>
    <dbReference type="NCBI Taxonomy" id="1032476"/>
    <lineage>
        <taxon>Bacteria</taxon>
        <taxon>Bacillati</taxon>
        <taxon>Actinomycetota</taxon>
        <taxon>Actinomycetes</taxon>
        <taxon>Streptosporangiales</taxon>
        <taxon>Streptosporangiaceae</taxon>
        <taxon>Nonomuraea</taxon>
    </lineage>
</organism>
<evidence type="ECO:0000256" key="2">
    <source>
        <dbReference type="ARBA" id="ARBA00022475"/>
    </source>
</evidence>
<dbReference type="InterPro" id="IPR019108">
    <property type="entry name" value="Caa3_assmbl_CtaG-rel"/>
</dbReference>
<feature type="transmembrane region" description="Helical" evidence="6">
    <location>
        <begin position="134"/>
        <end position="152"/>
    </location>
</feature>
<comment type="subcellular location">
    <subcellularLocation>
        <location evidence="1">Cell membrane</location>
        <topology evidence="1">Multi-pass membrane protein</topology>
    </subcellularLocation>
</comment>
<feature type="transmembrane region" description="Helical" evidence="6">
    <location>
        <begin position="428"/>
        <end position="448"/>
    </location>
</feature>
<dbReference type="PANTHER" id="PTHR34820:SF4">
    <property type="entry name" value="INNER MEMBRANE PROTEIN YEBZ"/>
    <property type="match status" value="1"/>
</dbReference>
<evidence type="ECO:0000313" key="9">
    <source>
        <dbReference type="Proteomes" id="UP000530928"/>
    </source>
</evidence>
<protein>
    <submittedName>
        <fullName evidence="8">Putative copper resistance protein D</fullName>
    </submittedName>
</protein>
<comment type="caution">
    <text evidence="8">The sequence shown here is derived from an EMBL/GenBank/DDBJ whole genome shotgun (WGS) entry which is preliminary data.</text>
</comment>
<accession>A0A7W0HN28</accession>
<feature type="transmembrane region" description="Helical" evidence="6">
    <location>
        <begin position="159"/>
        <end position="178"/>
    </location>
</feature>
<dbReference type="AlphaFoldDB" id="A0A7W0HN28"/>
<dbReference type="EMBL" id="JACDUR010000001">
    <property type="protein sequence ID" value="MBA2889343.1"/>
    <property type="molecule type" value="Genomic_DNA"/>
</dbReference>
<feature type="transmembrane region" description="Helical" evidence="6">
    <location>
        <begin position="362"/>
        <end position="383"/>
    </location>
</feature>
<dbReference type="Proteomes" id="UP000530928">
    <property type="component" value="Unassembled WGS sequence"/>
</dbReference>
<dbReference type="InterPro" id="IPR032694">
    <property type="entry name" value="CopC/D"/>
</dbReference>
<evidence type="ECO:0000256" key="5">
    <source>
        <dbReference type="ARBA" id="ARBA00023136"/>
    </source>
</evidence>
<dbReference type="Pfam" id="PF09678">
    <property type="entry name" value="Caa3_CtaG"/>
    <property type="match status" value="1"/>
</dbReference>
<keyword evidence="3 6" id="KW-0812">Transmembrane</keyword>
<evidence type="ECO:0000256" key="4">
    <source>
        <dbReference type="ARBA" id="ARBA00022989"/>
    </source>
</evidence>